<proteinExistence type="predicted"/>
<evidence type="ECO:0000259" key="1">
    <source>
        <dbReference type="Pfam" id="PF05943"/>
    </source>
</evidence>
<dbReference type="EMBL" id="SLWY01000011">
    <property type="protein sequence ID" value="TCO80879.1"/>
    <property type="molecule type" value="Genomic_DNA"/>
</dbReference>
<dbReference type="PANTHER" id="PTHR35565:SF1">
    <property type="entry name" value="TYPE VI SECRETION SYSTEM CONTRACTILE SHEATH LARGE SUBUNIT"/>
    <property type="match status" value="1"/>
</dbReference>
<accession>A0A4R2L9E9</accession>
<dbReference type="AlphaFoldDB" id="A0A4R2L9E9"/>
<feature type="domain" description="TssC1 N-terminal" evidence="1">
    <location>
        <begin position="181"/>
        <end position="446"/>
    </location>
</feature>
<evidence type="ECO:0000313" key="2">
    <source>
        <dbReference type="EMBL" id="TCO80879.1"/>
    </source>
</evidence>
<name>A0A4R2L9E9_9GAMM</name>
<dbReference type="InterPro" id="IPR044031">
    <property type="entry name" value="TssC1_N"/>
</dbReference>
<sequence length="460" mass="48131">MPGRIEFAFGNAPRPRRGTGSCRILVLADLAGDAPRAPLAARAPLALASGGTDALAARLAPRLVLPADATLPALTLDFTSVDDFHPDALLARVSLFEEVAAAARRLGDQLQAPAPAPAAPSPPPPAPDDTFASLLGGAVGQGLPAQRHAEDLIRRLVGNVGTPAPDPRRQVLEVAADLARTRALRALLHQPRFQRLEAAWRGLAWLAGNLDTDAGVQIAVLDLGRDELVADLLGEAPVLPALLSAAAEAGGAFGLIAADFVFAATREDVQVLAGLGGLADALDAPLLGGFEPTLAQAPQRLAGETPEAALWQALRQTGGAARLGLALPRLLLRRPFGARSDPIDSFAFEEDSAGAGHEELLWGNPAWGLALLLGRAWTDAEGWDFAPDDSCELDDLPLHVRAVDGERAMQPCAEVFLSESAAEALDALGLMPLISRRDRNAARLYRWRSLAGALQGPWGG</sequence>
<evidence type="ECO:0000313" key="3">
    <source>
        <dbReference type="Proteomes" id="UP000295765"/>
    </source>
</evidence>
<reference evidence="2 3" key="1">
    <citation type="submission" date="2019-03" db="EMBL/GenBank/DDBJ databases">
        <title>Genomic Encyclopedia of Type Strains, Phase IV (KMG-IV): sequencing the most valuable type-strain genomes for metagenomic binning, comparative biology and taxonomic classification.</title>
        <authorList>
            <person name="Goeker M."/>
        </authorList>
    </citation>
    <scope>NUCLEOTIDE SEQUENCE [LARGE SCALE GENOMIC DNA]</scope>
    <source>
        <strain evidence="2 3">DSM 25287</strain>
    </source>
</reference>
<keyword evidence="3" id="KW-1185">Reference proteome</keyword>
<organism evidence="2 3">
    <name type="scientific">Plasticicumulans lactativorans</name>
    <dbReference type="NCBI Taxonomy" id="1133106"/>
    <lineage>
        <taxon>Bacteria</taxon>
        <taxon>Pseudomonadati</taxon>
        <taxon>Pseudomonadota</taxon>
        <taxon>Gammaproteobacteria</taxon>
        <taxon>Candidatus Competibacteraceae</taxon>
        <taxon>Plasticicumulans</taxon>
    </lineage>
</organism>
<dbReference type="PANTHER" id="PTHR35565">
    <property type="entry name" value="CYTOPLASMIC PROTEIN-RELATED"/>
    <property type="match status" value="1"/>
</dbReference>
<protein>
    <submittedName>
        <fullName evidence="2">Type VI secretion system protein ImpC</fullName>
    </submittedName>
</protein>
<gene>
    <name evidence="2" type="ORF">EV699_11180</name>
</gene>
<dbReference type="RefSeq" id="WP_132542625.1">
    <property type="nucleotide sequence ID" value="NZ_SLWY01000011.1"/>
</dbReference>
<dbReference type="Pfam" id="PF05943">
    <property type="entry name" value="VipB"/>
    <property type="match status" value="1"/>
</dbReference>
<dbReference type="OrthoDB" id="9789942at2"/>
<dbReference type="Proteomes" id="UP000295765">
    <property type="component" value="Unassembled WGS sequence"/>
</dbReference>
<dbReference type="InterPro" id="IPR010269">
    <property type="entry name" value="T6SS_TssC-like"/>
</dbReference>
<comment type="caution">
    <text evidence="2">The sequence shown here is derived from an EMBL/GenBank/DDBJ whole genome shotgun (WGS) entry which is preliminary data.</text>
</comment>